<evidence type="ECO:0000313" key="1">
    <source>
        <dbReference type="EMBL" id="KII72148.1"/>
    </source>
</evidence>
<reference evidence="1 2" key="1">
    <citation type="journal article" date="2014" name="Genome Biol. Evol.">
        <title>The genome of the myxosporean Thelohanellus kitauei shows adaptations to nutrient acquisition within its fish host.</title>
        <authorList>
            <person name="Yang Y."/>
            <person name="Xiong J."/>
            <person name="Zhou Z."/>
            <person name="Huo F."/>
            <person name="Miao W."/>
            <person name="Ran C."/>
            <person name="Liu Y."/>
            <person name="Zhang J."/>
            <person name="Feng J."/>
            <person name="Wang M."/>
            <person name="Wang M."/>
            <person name="Wang L."/>
            <person name="Yao B."/>
        </authorList>
    </citation>
    <scope>NUCLEOTIDE SEQUENCE [LARGE SCALE GENOMIC DNA]</scope>
    <source>
        <strain evidence="1">Wuqing</strain>
    </source>
</reference>
<gene>
    <name evidence="1" type="ORF">RF11_11552</name>
</gene>
<protein>
    <submittedName>
        <fullName evidence="1">Uncharacterized protein</fullName>
    </submittedName>
</protein>
<comment type="caution">
    <text evidence="1">The sequence shown here is derived from an EMBL/GenBank/DDBJ whole genome shotgun (WGS) entry which is preliminary data.</text>
</comment>
<dbReference type="AlphaFoldDB" id="A0A0C2JRX3"/>
<evidence type="ECO:0000313" key="2">
    <source>
        <dbReference type="Proteomes" id="UP000031668"/>
    </source>
</evidence>
<name>A0A0C2JRX3_THEKT</name>
<proteinExistence type="predicted"/>
<dbReference type="Proteomes" id="UP000031668">
    <property type="component" value="Unassembled WGS sequence"/>
</dbReference>
<keyword evidence="2" id="KW-1185">Reference proteome</keyword>
<organism evidence="1 2">
    <name type="scientific">Thelohanellus kitauei</name>
    <name type="common">Myxosporean</name>
    <dbReference type="NCBI Taxonomy" id="669202"/>
    <lineage>
        <taxon>Eukaryota</taxon>
        <taxon>Metazoa</taxon>
        <taxon>Cnidaria</taxon>
        <taxon>Myxozoa</taxon>
        <taxon>Myxosporea</taxon>
        <taxon>Bivalvulida</taxon>
        <taxon>Platysporina</taxon>
        <taxon>Myxobolidae</taxon>
        <taxon>Thelohanellus</taxon>
    </lineage>
</organism>
<dbReference type="EMBL" id="JWZT01001369">
    <property type="protein sequence ID" value="KII72148.1"/>
    <property type="molecule type" value="Genomic_DNA"/>
</dbReference>
<accession>A0A0C2JRX3</accession>
<sequence length="171" mass="19580">MSLPVMLDAVRLMMTSRNYARSHASYEDKLRKFVASIEEKLPTSVHPSIAWNTRVPELKHLHASAICLKREKSSLQKHRLANEDGGKTNWLKTNFLSLQKTLHVFSLQDNTASLNAVKHISDPEHSAQCRHCHSAPEWPYHILGSCDPMTNLYRERHDRAVEIIARCSRST</sequence>